<dbReference type="InterPro" id="IPR035680">
    <property type="entry name" value="Clx_II_MBL"/>
</dbReference>
<evidence type="ECO:0000256" key="7">
    <source>
        <dbReference type="HAMAP-Rule" id="MF_01374"/>
    </source>
</evidence>
<dbReference type="GO" id="GO:0004416">
    <property type="term" value="F:hydroxyacylglutathione hydrolase activity"/>
    <property type="evidence" value="ECO:0007669"/>
    <property type="project" value="UniProtKB-UniRule"/>
</dbReference>
<dbReference type="GO" id="GO:0019243">
    <property type="term" value="P:methylglyoxal catabolic process to D-lactate via S-lactoyl-glutathione"/>
    <property type="evidence" value="ECO:0007669"/>
    <property type="project" value="UniProtKB-UniRule"/>
</dbReference>
<comment type="cofactor">
    <cofactor evidence="7">
        <name>Zn(2+)</name>
        <dbReference type="ChEBI" id="CHEBI:29105"/>
    </cofactor>
    <text evidence="7">Binds 2 Zn(2+) ions per subunit.</text>
</comment>
<feature type="binding site" evidence="7">
    <location>
        <position position="59"/>
    </location>
    <ligand>
        <name>Zn(2+)</name>
        <dbReference type="ChEBI" id="CHEBI:29105"/>
        <label>2</label>
    </ligand>
</feature>
<feature type="binding site" evidence="7">
    <location>
        <position position="57"/>
    </location>
    <ligand>
        <name>Zn(2+)</name>
        <dbReference type="ChEBI" id="CHEBI:29105"/>
        <label>1</label>
    </ligand>
</feature>
<evidence type="ECO:0000259" key="8">
    <source>
        <dbReference type="SMART" id="SM00849"/>
    </source>
</evidence>
<sequence>MIEIARIPVLTDNYVWLVHDGESKETAAIDPAVAGPVLAAAEARGWRITQIWNTHWHPDHTGGNAEIRQATGCTVTGPAAEAERIPTLDRLVAEGDVVHLGGHAARVIDVPAHTAGHIAYLMPAAKAAFVGDTLFAMGCGRLFEGTAAEMFANMRKLEALPDDTAVYCAHEYTQSNGRYALAAEPGNEAIARRMAEVDALRARGEATVPTTIALERATNPFMRAASIEELAERRAAKDSFRG</sequence>
<dbReference type="Pfam" id="PF00753">
    <property type="entry name" value="Lactamase_B"/>
    <property type="match status" value="1"/>
</dbReference>
<feature type="binding site" evidence="7">
    <location>
        <position position="113"/>
    </location>
    <ligand>
        <name>Zn(2+)</name>
        <dbReference type="ChEBI" id="CHEBI:29105"/>
        <label>1</label>
    </ligand>
</feature>
<gene>
    <name evidence="9" type="primary">gloB_1</name>
    <name evidence="7" type="synonym">gloB</name>
    <name evidence="9" type="ORF">BHE75_00299</name>
</gene>
<dbReference type="UniPathway" id="UPA00619">
    <property type="reaction ID" value="UER00676"/>
</dbReference>
<dbReference type="InterPro" id="IPR032282">
    <property type="entry name" value="HAGH_C"/>
</dbReference>
<dbReference type="PANTHER" id="PTHR43705">
    <property type="entry name" value="HYDROXYACYLGLUTATHIONE HYDROLASE"/>
    <property type="match status" value="1"/>
</dbReference>
<name>A0A1S1H863_9SPHN</name>
<evidence type="ECO:0000256" key="4">
    <source>
        <dbReference type="ARBA" id="ARBA00022723"/>
    </source>
</evidence>
<dbReference type="CDD" id="cd07723">
    <property type="entry name" value="hydroxyacylglutathione_hydrolase_MBL-fold"/>
    <property type="match status" value="1"/>
</dbReference>
<protein>
    <recommendedName>
        <fullName evidence="7">Hydroxyacylglutathione hydrolase</fullName>
        <ecNumber evidence="7">3.1.2.6</ecNumber>
    </recommendedName>
    <alternativeName>
        <fullName evidence="7">Glyoxalase II</fullName>
        <shortName evidence="7">Glx II</shortName>
    </alternativeName>
</protein>
<dbReference type="Gene3D" id="3.60.15.10">
    <property type="entry name" value="Ribonuclease Z/Hydroxyacylglutathione hydrolase-like"/>
    <property type="match status" value="1"/>
</dbReference>
<feature type="binding site" evidence="7">
    <location>
        <position position="55"/>
    </location>
    <ligand>
        <name>Zn(2+)</name>
        <dbReference type="ChEBI" id="CHEBI:29105"/>
        <label>1</label>
    </ligand>
</feature>
<comment type="caution">
    <text evidence="9">The sequence shown here is derived from an EMBL/GenBank/DDBJ whole genome shotgun (WGS) entry which is preliminary data.</text>
</comment>
<dbReference type="SUPFAM" id="SSF56281">
    <property type="entry name" value="Metallo-hydrolase/oxidoreductase"/>
    <property type="match status" value="1"/>
</dbReference>
<evidence type="ECO:0000256" key="2">
    <source>
        <dbReference type="ARBA" id="ARBA00004963"/>
    </source>
</evidence>
<dbReference type="OrthoDB" id="9802248at2"/>
<proteinExistence type="inferred from homology"/>
<dbReference type="AlphaFoldDB" id="A0A1S1H863"/>
<dbReference type="NCBIfam" id="TIGR03413">
    <property type="entry name" value="GSH_gloB"/>
    <property type="match status" value="1"/>
</dbReference>
<comment type="function">
    <text evidence="7">Thiolesterase that catalyzes the hydrolysis of S-D-lactoyl-glutathione to form glutathione and D-lactic acid.</text>
</comment>
<organism evidence="9 10">
    <name type="scientific">Edaphosphingomonas haloaromaticamans</name>
    <dbReference type="NCBI Taxonomy" id="653954"/>
    <lineage>
        <taxon>Bacteria</taxon>
        <taxon>Pseudomonadati</taxon>
        <taxon>Pseudomonadota</taxon>
        <taxon>Alphaproteobacteria</taxon>
        <taxon>Sphingomonadales</taxon>
        <taxon>Rhizorhabdaceae</taxon>
        <taxon>Edaphosphingomonas</taxon>
    </lineage>
</organism>
<dbReference type="HAMAP" id="MF_01374">
    <property type="entry name" value="Glyoxalase_2"/>
    <property type="match status" value="1"/>
</dbReference>
<dbReference type="InterPro" id="IPR017782">
    <property type="entry name" value="Hydroxyacylglutathione_Hdrlase"/>
</dbReference>
<feature type="binding site" evidence="7">
    <location>
        <position position="60"/>
    </location>
    <ligand>
        <name>Zn(2+)</name>
        <dbReference type="ChEBI" id="CHEBI:29105"/>
        <label>2</label>
    </ligand>
</feature>
<evidence type="ECO:0000256" key="5">
    <source>
        <dbReference type="ARBA" id="ARBA00022801"/>
    </source>
</evidence>
<keyword evidence="5 7" id="KW-0378">Hydrolase</keyword>
<dbReference type="PIRSF" id="PIRSF005457">
    <property type="entry name" value="Glx"/>
    <property type="match status" value="1"/>
</dbReference>
<comment type="pathway">
    <text evidence="2 7">Secondary metabolite metabolism; methylglyoxal degradation; (R)-lactate from methylglyoxal: step 2/2.</text>
</comment>
<dbReference type="SMART" id="SM00849">
    <property type="entry name" value="Lactamase_B"/>
    <property type="match status" value="1"/>
</dbReference>
<keyword evidence="10" id="KW-1185">Reference proteome</keyword>
<comment type="subunit">
    <text evidence="7">Monomer.</text>
</comment>
<dbReference type="GO" id="GO:0046872">
    <property type="term" value="F:metal ion binding"/>
    <property type="evidence" value="ECO:0007669"/>
    <property type="project" value="UniProtKB-KW"/>
</dbReference>
<dbReference type="Pfam" id="PF16123">
    <property type="entry name" value="HAGH_C"/>
    <property type="match status" value="1"/>
</dbReference>
<dbReference type="InterPro" id="IPR001279">
    <property type="entry name" value="Metallo-B-lactamas"/>
</dbReference>
<dbReference type="PANTHER" id="PTHR43705:SF1">
    <property type="entry name" value="HYDROXYACYLGLUTATHIONE HYDROLASE GLOB"/>
    <property type="match status" value="1"/>
</dbReference>
<feature type="binding site" evidence="7">
    <location>
        <position position="170"/>
    </location>
    <ligand>
        <name>Zn(2+)</name>
        <dbReference type="ChEBI" id="CHEBI:29105"/>
        <label>2</label>
    </ligand>
</feature>
<evidence type="ECO:0000313" key="10">
    <source>
        <dbReference type="Proteomes" id="UP000179467"/>
    </source>
</evidence>
<feature type="binding site" evidence="7">
    <location>
        <position position="132"/>
    </location>
    <ligand>
        <name>Zn(2+)</name>
        <dbReference type="ChEBI" id="CHEBI:29105"/>
        <label>2</label>
    </ligand>
</feature>
<accession>A0A1S1H863</accession>
<comment type="catalytic activity">
    <reaction evidence="1 7">
        <text>an S-(2-hydroxyacyl)glutathione + H2O = a 2-hydroxy carboxylate + glutathione + H(+)</text>
        <dbReference type="Rhea" id="RHEA:21864"/>
        <dbReference type="ChEBI" id="CHEBI:15377"/>
        <dbReference type="ChEBI" id="CHEBI:15378"/>
        <dbReference type="ChEBI" id="CHEBI:57925"/>
        <dbReference type="ChEBI" id="CHEBI:58896"/>
        <dbReference type="ChEBI" id="CHEBI:71261"/>
        <dbReference type="EC" id="3.1.2.6"/>
    </reaction>
</comment>
<dbReference type="InterPro" id="IPR050110">
    <property type="entry name" value="Glyoxalase_II_hydrolase"/>
</dbReference>
<reference evidence="9 10" key="1">
    <citation type="submission" date="2016-09" db="EMBL/GenBank/DDBJ databases">
        <title>Metabolic pathway, cell adaptation mechanisms and a novel monoxygenase revealed through proteogenomic-transcription analysis of a Sphingomonas haloaromaticamans strain degrading the fungicide ortho-phenylphenol.</title>
        <authorList>
            <person name="Perruchon C."/>
            <person name="Papadopoulou E.S."/>
            <person name="Rousidou C."/>
            <person name="Vasileiadis S."/>
            <person name="Tanou G."/>
            <person name="Amoutzias G."/>
            <person name="Molassiotis A."/>
            <person name="Karpouzas D.G."/>
        </authorList>
    </citation>
    <scope>NUCLEOTIDE SEQUENCE [LARGE SCALE GENOMIC DNA]</scope>
    <source>
        <strain evidence="9 10">P3</strain>
    </source>
</reference>
<feature type="domain" description="Metallo-beta-lactamase" evidence="8">
    <location>
        <begin position="12"/>
        <end position="170"/>
    </location>
</feature>
<dbReference type="Proteomes" id="UP000179467">
    <property type="component" value="Unassembled WGS sequence"/>
</dbReference>
<dbReference type="InterPro" id="IPR036866">
    <property type="entry name" value="RibonucZ/Hydroxyglut_hydro"/>
</dbReference>
<dbReference type="EC" id="3.1.2.6" evidence="7"/>
<keyword evidence="4 7" id="KW-0479">Metal-binding</keyword>
<evidence type="ECO:0000256" key="6">
    <source>
        <dbReference type="ARBA" id="ARBA00022833"/>
    </source>
</evidence>
<keyword evidence="6 7" id="KW-0862">Zinc</keyword>
<dbReference type="EMBL" id="MIPT01000001">
    <property type="protein sequence ID" value="OHT18328.1"/>
    <property type="molecule type" value="Genomic_DNA"/>
</dbReference>
<dbReference type="RefSeq" id="WP_070931916.1">
    <property type="nucleotide sequence ID" value="NZ_MIPT01000001.1"/>
</dbReference>
<evidence type="ECO:0000256" key="3">
    <source>
        <dbReference type="ARBA" id="ARBA00006759"/>
    </source>
</evidence>
<evidence type="ECO:0000256" key="1">
    <source>
        <dbReference type="ARBA" id="ARBA00001623"/>
    </source>
</evidence>
<comment type="similarity">
    <text evidence="3 7">Belongs to the metallo-beta-lactamase superfamily. Glyoxalase II family.</text>
</comment>
<evidence type="ECO:0000313" key="9">
    <source>
        <dbReference type="EMBL" id="OHT18328.1"/>
    </source>
</evidence>
<feature type="binding site" evidence="7">
    <location>
        <position position="132"/>
    </location>
    <ligand>
        <name>Zn(2+)</name>
        <dbReference type="ChEBI" id="CHEBI:29105"/>
        <label>1</label>
    </ligand>
</feature>